<keyword evidence="1" id="KW-0378">Hydrolase</keyword>
<organism evidence="1 2">
    <name type="scientific">Actinokineospora xionganensis</name>
    <dbReference type="NCBI Taxonomy" id="2684470"/>
    <lineage>
        <taxon>Bacteria</taxon>
        <taxon>Bacillati</taxon>
        <taxon>Actinomycetota</taxon>
        <taxon>Actinomycetes</taxon>
        <taxon>Pseudonocardiales</taxon>
        <taxon>Pseudonocardiaceae</taxon>
        <taxon>Actinokineospora</taxon>
    </lineage>
</organism>
<accession>A0ABR7LBL0</accession>
<dbReference type="EMBL" id="JABVED010000012">
    <property type="protein sequence ID" value="MBC6449749.1"/>
    <property type="molecule type" value="Genomic_DNA"/>
</dbReference>
<dbReference type="GO" id="GO:0016787">
    <property type="term" value="F:hydrolase activity"/>
    <property type="evidence" value="ECO:0007669"/>
    <property type="project" value="UniProtKB-KW"/>
</dbReference>
<dbReference type="Pfam" id="PF06821">
    <property type="entry name" value="Ser_hydrolase"/>
    <property type="match status" value="1"/>
</dbReference>
<gene>
    <name evidence="1" type="ORF">GPZ80_21530</name>
</gene>
<keyword evidence="2" id="KW-1185">Reference proteome</keyword>
<comment type="caution">
    <text evidence="1">The sequence shown here is derived from an EMBL/GenBank/DDBJ whole genome shotgun (WGS) entry which is preliminary data.</text>
</comment>
<evidence type="ECO:0000313" key="2">
    <source>
        <dbReference type="Proteomes" id="UP000734823"/>
    </source>
</evidence>
<reference evidence="1 2" key="1">
    <citation type="submission" date="2020-06" db="EMBL/GenBank/DDBJ databases">
        <title>Actinokineospora xiongansis sp. nov., isolated from soil of Baiyangdian.</title>
        <authorList>
            <person name="Zhang X."/>
        </authorList>
    </citation>
    <scope>NUCLEOTIDE SEQUENCE [LARGE SCALE GENOMIC DNA]</scope>
    <source>
        <strain evidence="1 2">HBU206404</strain>
    </source>
</reference>
<dbReference type="InterPro" id="IPR029058">
    <property type="entry name" value="AB_hydrolase_fold"/>
</dbReference>
<evidence type="ECO:0000313" key="1">
    <source>
        <dbReference type="EMBL" id="MBC6449749.1"/>
    </source>
</evidence>
<protein>
    <submittedName>
        <fullName evidence="1">Alpha/beta hydrolase</fullName>
    </submittedName>
</protein>
<name>A0ABR7LBL0_9PSEU</name>
<sequence>MGGDWPYVLLLHGLTGSGRGHWQGWLAHELADAGASVEVPVFSEPDHPCLDTWLGELKHHLEAAPADTKVVVIAQGVGAALWLHHAARTPLDDHSLRVDNVLLVAPPGDSWHAPDVRGFTPVPLDPAGIRRAASWTQLATGENDECLPVDEAVKMAAELKIDLDVIPAGGALDTRTGYGPWPSVLEWVRNRHTRLTAVEPAS</sequence>
<proteinExistence type="predicted"/>
<dbReference type="SUPFAM" id="SSF53474">
    <property type="entry name" value="alpha/beta-Hydrolases"/>
    <property type="match status" value="1"/>
</dbReference>
<dbReference type="Proteomes" id="UP000734823">
    <property type="component" value="Unassembled WGS sequence"/>
</dbReference>
<dbReference type="InterPro" id="IPR010662">
    <property type="entry name" value="RBBP9/YdeN"/>
</dbReference>
<dbReference type="Gene3D" id="3.40.50.1820">
    <property type="entry name" value="alpha/beta hydrolase"/>
    <property type="match status" value="1"/>
</dbReference>
<dbReference type="RefSeq" id="WP_187222777.1">
    <property type="nucleotide sequence ID" value="NZ_JABVED010000012.1"/>
</dbReference>